<evidence type="ECO:0000256" key="3">
    <source>
        <dbReference type="ARBA" id="ARBA00022448"/>
    </source>
</evidence>
<keyword evidence="5 9" id="KW-0812">Transmembrane</keyword>
<reference evidence="11 12" key="1">
    <citation type="submission" date="2016-03" db="EMBL/GenBank/DDBJ databases">
        <title>Complete genome sequence of a soil Actinobacterium, Nocardioides dokdonensis FR1436.</title>
        <authorList>
            <person name="Kwon S.-K."/>
            <person name="Kim K."/>
            <person name="Kim J.F."/>
        </authorList>
    </citation>
    <scope>NUCLEOTIDE SEQUENCE [LARGE SCALE GENOMIC DNA]</scope>
    <source>
        <strain evidence="11 12">FR1436</strain>
    </source>
</reference>
<evidence type="ECO:0000313" key="11">
    <source>
        <dbReference type="EMBL" id="ANH37138.1"/>
    </source>
</evidence>
<feature type="compositionally biased region" description="Polar residues" evidence="8">
    <location>
        <begin position="604"/>
        <end position="613"/>
    </location>
</feature>
<keyword evidence="4" id="KW-1003">Cell membrane</keyword>
<dbReference type="STRING" id="1300347.I601_0688"/>
<dbReference type="CDD" id="cd17502">
    <property type="entry name" value="MFS_Azr1_MDR_like"/>
    <property type="match status" value="1"/>
</dbReference>
<keyword evidence="7 9" id="KW-0472">Membrane</keyword>
<dbReference type="PROSITE" id="PS50850">
    <property type="entry name" value="MFS"/>
    <property type="match status" value="1"/>
</dbReference>
<feature type="transmembrane region" description="Helical" evidence="9">
    <location>
        <begin position="129"/>
        <end position="148"/>
    </location>
</feature>
<feature type="transmembrane region" description="Helical" evidence="9">
    <location>
        <begin position="160"/>
        <end position="179"/>
    </location>
</feature>
<feature type="domain" description="Major facilitator superfamily (MFS) profile" evidence="10">
    <location>
        <begin position="94"/>
        <end position="575"/>
    </location>
</feature>
<keyword evidence="12" id="KW-1185">Reference proteome</keyword>
<dbReference type="Proteomes" id="UP000077868">
    <property type="component" value="Chromosome"/>
</dbReference>
<dbReference type="InterPro" id="IPR011701">
    <property type="entry name" value="MFS"/>
</dbReference>
<dbReference type="GO" id="GO:0005886">
    <property type="term" value="C:plasma membrane"/>
    <property type="evidence" value="ECO:0007669"/>
    <property type="project" value="UniProtKB-SubCell"/>
</dbReference>
<dbReference type="Pfam" id="PF07690">
    <property type="entry name" value="MFS_1"/>
    <property type="match status" value="1"/>
</dbReference>
<dbReference type="InterPro" id="IPR036259">
    <property type="entry name" value="MFS_trans_sf"/>
</dbReference>
<evidence type="ECO:0000259" key="10">
    <source>
        <dbReference type="PROSITE" id="PS50850"/>
    </source>
</evidence>
<evidence type="ECO:0000256" key="5">
    <source>
        <dbReference type="ARBA" id="ARBA00022692"/>
    </source>
</evidence>
<feature type="transmembrane region" description="Helical" evidence="9">
    <location>
        <begin position="441"/>
        <end position="463"/>
    </location>
</feature>
<dbReference type="AlphaFoldDB" id="A0A1A9GFT6"/>
<evidence type="ECO:0000256" key="4">
    <source>
        <dbReference type="ARBA" id="ARBA00022475"/>
    </source>
</evidence>
<dbReference type="Gene3D" id="1.20.1250.20">
    <property type="entry name" value="MFS general substrate transporter like domains"/>
    <property type="match status" value="1"/>
</dbReference>
<organism evidence="11 12">
    <name type="scientific">Nocardioides dokdonensis FR1436</name>
    <dbReference type="NCBI Taxonomy" id="1300347"/>
    <lineage>
        <taxon>Bacteria</taxon>
        <taxon>Bacillati</taxon>
        <taxon>Actinomycetota</taxon>
        <taxon>Actinomycetes</taxon>
        <taxon>Propionibacteriales</taxon>
        <taxon>Nocardioidaceae</taxon>
        <taxon>Nocardioides</taxon>
    </lineage>
</organism>
<comment type="subcellular location">
    <subcellularLocation>
        <location evidence="1">Cell membrane</location>
        <topology evidence="1">Multi-pass membrane protein</topology>
    </subcellularLocation>
</comment>
<feature type="transmembrane region" description="Helical" evidence="9">
    <location>
        <begin position="95"/>
        <end position="117"/>
    </location>
</feature>
<evidence type="ECO:0000256" key="2">
    <source>
        <dbReference type="ARBA" id="ARBA00007520"/>
    </source>
</evidence>
<feature type="transmembrane region" description="Helical" evidence="9">
    <location>
        <begin position="384"/>
        <end position="405"/>
    </location>
</feature>
<comment type="similarity">
    <text evidence="2">Belongs to the major facilitator superfamily. TCR/Tet family.</text>
</comment>
<protein>
    <submittedName>
        <fullName evidence="11">Multidrug resistance protein 3</fullName>
    </submittedName>
</protein>
<dbReference type="GO" id="GO:0022857">
    <property type="term" value="F:transmembrane transporter activity"/>
    <property type="evidence" value="ECO:0007669"/>
    <property type="project" value="InterPro"/>
</dbReference>
<feature type="transmembrane region" description="Helical" evidence="9">
    <location>
        <begin position="185"/>
        <end position="206"/>
    </location>
</feature>
<feature type="transmembrane region" description="Helical" evidence="9">
    <location>
        <begin position="417"/>
        <end position="435"/>
    </location>
</feature>
<dbReference type="EMBL" id="CP015079">
    <property type="protein sequence ID" value="ANH37138.1"/>
    <property type="molecule type" value="Genomic_DNA"/>
</dbReference>
<dbReference type="InterPro" id="IPR020846">
    <property type="entry name" value="MFS_dom"/>
</dbReference>
<feature type="transmembrane region" description="Helical" evidence="9">
    <location>
        <begin position="218"/>
        <end position="241"/>
    </location>
</feature>
<feature type="transmembrane region" description="Helical" evidence="9">
    <location>
        <begin position="475"/>
        <end position="502"/>
    </location>
</feature>
<dbReference type="SUPFAM" id="SSF103473">
    <property type="entry name" value="MFS general substrate transporter"/>
    <property type="match status" value="1"/>
</dbReference>
<gene>
    <name evidence="11" type="primary">bmr3_1</name>
    <name evidence="11" type="ORF">I601_0688</name>
</gene>
<evidence type="ECO:0000256" key="7">
    <source>
        <dbReference type="ARBA" id="ARBA00023136"/>
    </source>
</evidence>
<evidence type="ECO:0000256" key="9">
    <source>
        <dbReference type="SAM" id="Phobius"/>
    </source>
</evidence>
<feature type="region of interest" description="Disordered" evidence="8">
    <location>
        <begin position="592"/>
        <end position="613"/>
    </location>
</feature>
<dbReference type="FunFam" id="1.20.1720.10:FF:000004">
    <property type="entry name" value="EmrB/QacA family drug resistance transporter"/>
    <property type="match status" value="1"/>
</dbReference>
<accession>A0A1A9GFT6</accession>
<keyword evidence="6 9" id="KW-1133">Transmembrane helix</keyword>
<feature type="transmembrane region" description="Helical" evidence="9">
    <location>
        <begin position="247"/>
        <end position="266"/>
    </location>
</feature>
<feature type="transmembrane region" description="Helical" evidence="9">
    <location>
        <begin position="278"/>
        <end position="302"/>
    </location>
</feature>
<feature type="transmembrane region" description="Helical" evidence="9">
    <location>
        <begin position="350"/>
        <end position="372"/>
    </location>
</feature>
<proteinExistence type="inferred from homology"/>
<name>A0A1A9GFT6_9ACTN</name>
<keyword evidence="3" id="KW-0813">Transport</keyword>
<dbReference type="KEGG" id="ndk:I601_0688"/>
<feature type="transmembrane region" description="Helical" evidence="9">
    <location>
        <begin position="308"/>
        <end position="330"/>
    </location>
</feature>
<evidence type="ECO:0000256" key="6">
    <source>
        <dbReference type="ARBA" id="ARBA00022989"/>
    </source>
</evidence>
<evidence type="ECO:0000256" key="8">
    <source>
        <dbReference type="SAM" id="MobiDB-lite"/>
    </source>
</evidence>
<dbReference type="PANTHER" id="PTHR23501">
    <property type="entry name" value="MAJOR FACILITATOR SUPERFAMILY"/>
    <property type="match status" value="1"/>
</dbReference>
<dbReference type="PANTHER" id="PTHR23501:SF197">
    <property type="entry name" value="COMD"/>
    <property type="match status" value="1"/>
</dbReference>
<dbReference type="Gene3D" id="1.20.1720.10">
    <property type="entry name" value="Multidrug resistance protein D"/>
    <property type="match status" value="1"/>
</dbReference>
<evidence type="ECO:0000313" key="12">
    <source>
        <dbReference type="Proteomes" id="UP000077868"/>
    </source>
</evidence>
<dbReference type="PRINTS" id="PR01036">
    <property type="entry name" value="TCRTETB"/>
</dbReference>
<dbReference type="PATRIC" id="fig|1300347.3.peg.692"/>
<sequence>MLLANSKQLPDPQVTRLRPPGAALHESHTCGSLHVRGARSVGRSTPRGIRLLRSTVTSPVKRESVTQPAPVPATASSASADVDVAMTHRQVLEALSGLLLAMFVAMLSSTVVSNALPRIVADLDGSQTGYTWVVVATLLSMTATTPIWGKLADQFSKKMLVQTALVIFSIGSLIAGLAPSMEVLIGARVVQGLGVGGLTALVQVVIASMIPPRERGRYSGYIGAVFALATVSGPLIGGLIVDSPLGWRGTFYVGIPVAVLAFVLLQKTLRLPIVKREVHIDYAGATLIVAGVSILLVWVSLGGNQFDWFSTASVLMVLGGLLVVMGAVYVEARVAIDPVVPLRLFRDRTIALATTASVLIGVAMFGSTVYLSQYFQIARGMSPTAAGLMSICMVGGLLVSSITSGRRITTTGLWKRWLVGGMVLVVVGLGLLGTIDETTPLALVGLFMAVLGVGLGATMQNLVLAVQNNVPLSDLGAASSVVAFFRSLGGSVGVSALGALLATQVADSVQKGLRGLGIEDAGHTSHDIPDLSQLPAPVRAVFEHAFGDSIGYLFLVSTPFALAALLCVLAIREVPLRTTHDMVPADTAPEATAELVEDTEVRDASSTPAGGAR</sequence>
<evidence type="ECO:0000256" key="1">
    <source>
        <dbReference type="ARBA" id="ARBA00004651"/>
    </source>
</evidence>
<feature type="transmembrane region" description="Helical" evidence="9">
    <location>
        <begin position="550"/>
        <end position="571"/>
    </location>
</feature>